<protein>
    <submittedName>
        <fullName evidence="6">Creatinine amidohydrolase</fullName>
    </submittedName>
</protein>
<evidence type="ECO:0000256" key="1">
    <source>
        <dbReference type="ARBA" id="ARBA00001947"/>
    </source>
</evidence>
<evidence type="ECO:0000256" key="2">
    <source>
        <dbReference type="ARBA" id="ARBA00022723"/>
    </source>
</evidence>
<dbReference type="Pfam" id="PF02633">
    <property type="entry name" value="Creatininase"/>
    <property type="match status" value="1"/>
</dbReference>
<keyword evidence="7" id="KW-1185">Reference proteome</keyword>
<dbReference type="InterPro" id="IPR003785">
    <property type="entry name" value="Creatininase/forma_Hydrolase"/>
</dbReference>
<dbReference type="GO" id="GO:0016811">
    <property type="term" value="F:hydrolase activity, acting on carbon-nitrogen (but not peptide) bonds, in linear amides"/>
    <property type="evidence" value="ECO:0007669"/>
    <property type="project" value="TreeGrafter"/>
</dbReference>
<reference evidence="6 7" key="1">
    <citation type="submission" date="2017-02" db="EMBL/GenBank/DDBJ databases">
        <authorList>
            <person name="Peterson S.W."/>
        </authorList>
    </citation>
    <scope>NUCLEOTIDE SEQUENCE [LARGE SCALE GENOMIC DNA]</scope>
    <source>
        <strain evidence="6 7">USBA 369</strain>
    </source>
</reference>
<evidence type="ECO:0000256" key="3">
    <source>
        <dbReference type="ARBA" id="ARBA00022801"/>
    </source>
</evidence>
<sequence length="264" mass="28162">MLARRFEEASAAELGRARDHLAEAVAVLPIAATEQHGPHLPIGTDSIIADHMVEAVLSGLPDDWPVTFLPTMRIGASAEHAGLPGTLSHDWDLTARLLISLGEGLSKTGFRRLVFVSSHGGNTPSMDAAALHLRQTMAMMVSAVSWQRFGLPDGVLPEAEIAHGIHGGAVETALMLHFRPDLVRHDAVAAFPSLQTELERGAKRLRAHGRIGFAWSAGDLNPQGAVGDARLATPEIGRAIACHQAVGFIELLADMLAFDLKRLA</sequence>
<comment type="cofactor">
    <cofactor evidence="1">
        <name>Zn(2+)</name>
        <dbReference type="ChEBI" id="CHEBI:29105"/>
    </cofactor>
</comment>
<evidence type="ECO:0000313" key="7">
    <source>
        <dbReference type="Proteomes" id="UP000190135"/>
    </source>
</evidence>
<gene>
    <name evidence="6" type="ORF">SAMN05428963_10363</name>
</gene>
<name>A0A1T4NJX6_9HYPH</name>
<evidence type="ECO:0000313" key="6">
    <source>
        <dbReference type="EMBL" id="SJZ79559.1"/>
    </source>
</evidence>
<dbReference type="PANTHER" id="PTHR35005">
    <property type="entry name" value="3-DEHYDRO-SCYLLO-INOSOSE HYDROLASE"/>
    <property type="match status" value="1"/>
</dbReference>
<keyword evidence="4" id="KW-0862">Zinc</keyword>
<keyword evidence="2" id="KW-0479">Metal-binding</keyword>
<organism evidence="6 7">
    <name type="scientific">Consotaella salsifontis</name>
    <dbReference type="NCBI Taxonomy" id="1365950"/>
    <lineage>
        <taxon>Bacteria</taxon>
        <taxon>Pseudomonadati</taxon>
        <taxon>Pseudomonadota</taxon>
        <taxon>Alphaproteobacteria</taxon>
        <taxon>Hyphomicrobiales</taxon>
        <taxon>Aurantimonadaceae</taxon>
        <taxon>Consotaella</taxon>
    </lineage>
</organism>
<evidence type="ECO:0000256" key="5">
    <source>
        <dbReference type="ARBA" id="ARBA00024029"/>
    </source>
</evidence>
<dbReference type="PANTHER" id="PTHR35005:SF1">
    <property type="entry name" value="2-AMINO-5-FORMYLAMINO-6-RIBOSYLAMINOPYRIMIDIN-4(3H)-ONE 5'-MONOPHOSPHATE DEFORMYLASE"/>
    <property type="match status" value="1"/>
</dbReference>
<comment type="similarity">
    <text evidence="5">Belongs to the creatininase superfamily.</text>
</comment>
<keyword evidence="3 6" id="KW-0378">Hydrolase</keyword>
<dbReference type="STRING" id="1365950.SAMN05428963_10363"/>
<dbReference type="EMBL" id="FUXL01000003">
    <property type="protein sequence ID" value="SJZ79559.1"/>
    <property type="molecule type" value="Genomic_DNA"/>
</dbReference>
<dbReference type="InterPro" id="IPR024087">
    <property type="entry name" value="Creatininase-like_sf"/>
</dbReference>
<dbReference type="GO" id="GO:0046872">
    <property type="term" value="F:metal ion binding"/>
    <property type="evidence" value="ECO:0007669"/>
    <property type="project" value="UniProtKB-KW"/>
</dbReference>
<dbReference type="Proteomes" id="UP000190135">
    <property type="component" value="Unassembled WGS sequence"/>
</dbReference>
<dbReference type="Gene3D" id="3.40.50.10310">
    <property type="entry name" value="Creatininase"/>
    <property type="match status" value="1"/>
</dbReference>
<dbReference type="GO" id="GO:0009231">
    <property type="term" value="P:riboflavin biosynthetic process"/>
    <property type="evidence" value="ECO:0007669"/>
    <property type="project" value="TreeGrafter"/>
</dbReference>
<evidence type="ECO:0000256" key="4">
    <source>
        <dbReference type="ARBA" id="ARBA00022833"/>
    </source>
</evidence>
<dbReference type="OrthoDB" id="9801445at2"/>
<dbReference type="AlphaFoldDB" id="A0A1T4NJX6"/>
<dbReference type="RefSeq" id="WP_078707186.1">
    <property type="nucleotide sequence ID" value="NZ_FUXL01000003.1"/>
</dbReference>
<dbReference type="SUPFAM" id="SSF102215">
    <property type="entry name" value="Creatininase"/>
    <property type="match status" value="1"/>
</dbReference>
<proteinExistence type="inferred from homology"/>
<accession>A0A1T4NJX6</accession>